<feature type="chain" id="PRO_5046549685" evidence="2">
    <location>
        <begin position="23"/>
        <end position="141"/>
    </location>
</feature>
<accession>A0ABU0M961</accession>
<evidence type="ECO:0000313" key="4">
    <source>
        <dbReference type="Proteomes" id="UP001223743"/>
    </source>
</evidence>
<dbReference type="RefSeq" id="WP_266278531.1">
    <property type="nucleotide sequence ID" value="NZ_JAPKNF010000001.1"/>
</dbReference>
<feature type="signal peptide" evidence="2">
    <location>
        <begin position="1"/>
        <end position="22"/>
    </location>
</feature>
<reference evidence="3 4" key="1">
    <citation type="submission" date="2023-07" db="EMBL/GenBank/DDBJ databases">
        <title>Genomic Encyclopedia of Type Strains, Phase IV (KMG-IV): sequencing the most valuable type-strain genomes for metagenomic binning, comparative biology and taxonomic classification.</title>
        <authorList>
            <person name="Goeker M."/>
        </authorList>
    </citation>
    <scope>NUCLEOTIDE SEQUENCE [LARGE SCALE GENOMIC DNA]</scope>
    <source>
        <strain evidence="3 4">B1-1</strain>
    </source>
</reference>
<proteinExistence type="predicted"/>
<evidence type="ECO:0000313" key="3">
    <source>
        <dbReference type="EMBL" id="MDQ0517303.1"/>
    </source>
</evidence>
<comment type="caution">
    <text evidence="3">The sequence shown here is derived from an EMBL/GenBank/DDBJ whole genome shotgun (WGS) entry which is preliminary data.</text>
</comment>
<evidence type="ECO:0000256" key="2">
    <source>
        <dbReference type="SAM" id="SignalP"/>
    </source>
</evidence>
<sequence length="141" mass="15536">MHRPFRILALVALLAASPAALAGEKLGEAEIAPTFRGMTLDGIYRDGEFFSETYNEDGSIRYHGQTGADSGEWTVEDGRFCTFYEGAEGACFFVERDGANCFTFTAPEDRDGPPVPQKDWTSRGWDRTKPSTCPTAPEIEL</sequence>
<evidence type="ECO:0000256" key="1">
    <source>
        <dbReference type="SAM" id="MobiDB-lite"/>
    </source>
</evidence>
<feature type="region of interest" description="Disordered" evidence="1">
    <location>
        <begin position="105"/>
        <end position="141"/>
    </location>
</feature>
<organism evidence="3 4">
    <name type="scientific">Kaistia geumhonensis</name>
    <dbReference type="NCBI Taxonomy" id="410839"/>
    <lineage>
        <taxon>Bacteria</taxon>
        <taxon>Pseudomonadati</taxon>
        <taxon>Pseudomonadota</taxon>
        <taxon>Alphaproteobacteria</taxon>
        <taxon>Hyphomicrobiales</taxon>
        <taxon>Kaistiaceae</taxon>
        <taxon>Kaistia</taxon>
    </lineage>
</organism>
<protein>
    <submittedName>
        <fullName evidence="3">Uncharacterized protein</fullName>
    </submittedName>
</protein>
<feature type="compositionally biased region" description="Basic and acidic residues" evidence="1">
    <location>
        <begin position="120"/>
        <end position="129"/>
    </location>
</feature>
<dbReference type="Proteomes" id="UP001223743">
    <property type="component" value="Unassembled WGS sequence"/>
</dbReference>
<name>A0ABU0M961_9HYPH</name>
<gene>
    <name evidence="3" type="ORF">QO015_002916</name>
</gene>
<keyword evidence="4" id="KW-1185">Reference proteome</keyword>
<keyword evidence="2" id="KW-0732">Signal</keyword>
<dbReference type="EMBL" id="JAUSWJ010000001">
    <property type="protein sequence ID" value="MDQ0517303.1"/>
    <property type="molecule type" value="Genomic_DNA"/>
</dbReference>